<sequence>MSSPRVKYPSKKGRVCYHVSVWFHRRLWQCRETASCAGKYLGRDFLGSRLDCTIGRIIPRDGCGDSTPAPGPNPLKTPQSKHNVVPCSETSATRTRLCSHKAPNWRQNMIASAALPRVWEKVVLKKGCERGRVWLGSFCVFKASFCEEDLEGWV</sequence>
<organism evidence="2 3">
    <name type="scientific">Yarrowia lipolytica</name>
    <name type="common">Candida lipolytica</name>
    <dbReference type="NCBI Taxonomy" id="4952"/>
    <lineage>
        <taxon>Eukaryota</taxon>
        <taxon>Fungi</taxon>
        <taxon>Dikarya</taxon>
        <taxon>Ascomycota</taxon>
        <taxon>Saccharomycotina</taxon>
        <taxon>Dipodascomycetes</taxon>
        <taxon>Dipodascales</taxon>
        <taxon>Dipodascales incertae sedis</taxon>
        <taxon>Yarrowia</taxon>
    </lineage>
</organism>
<dbReference type="RefSeq" id="XP_068138631.1">
    <property type="nucleotide sequence ID" value="XM_068282530.1"/>
</dbReference>
<dbReference type="EMBL" id="CP017555">
    <property type="protein sequence ID" value="AOW03262.1"/>
    <property type="molecule type" value="Genomic_DNA"/>
</dbReference>
<dbReference type="GeneID" id="94583158"/>
<reference evidence="2 3" key="1">
    <citation type="journal article" date="2016" name="PLoS ONE">
        <title>Sequence Assembly of Yarrowia lipolytica Strain W29/CLIB89 Shows Transposable Element Diversity.</title>
        <authorList>
            <person name="Magnan C."/>
            <person name="Yu J."/>
            <person name="Chang I."/>
            <person name="Jahn E."/>
            <person name="Kanomata Y."/>
            <person name="Wu J."/>
            <person name="Zeller M."/>
            <person name="Oakes M."/>
            <person name="Baldi P."/>
            <person name="Sandmeyer S."/>
        </authorList>
    </citation>
    <scope>NUCLEOTIDE SEQUENCE [LARGE SCALE GENOMIC DNA]</scope>
    <source>
        <strain evidence="3">CLIB89(W29)</strain>
    </source>
</reference>
<dbReference type="Proteomes" id="UP000182444">
    <property type="component" value="Chromosome 1C"/>
</dbReference>
<evidence type="ECO:0000313" key="2">
    <source>
        <dbReference type="EMBL" id="AOW03262.1"/>
    </source>
</evidence>
<accession>A0A1D8NCA7</accession>
<feature type="region of interest" description="Disordered" evidence="1">
    <location>
        <begin position="63"/>
        <end position="83"/>
    </location>
</feature>
<dbReference type="VEuPathDB" id="FungiDB:YALI1_C31061g"/>
<protein>
    <submittedName>
        <fullName evidence="2">Uncharacterized protein</fullName>
    </submittedName>
</protein>
<proteinExistence type="predicted"/>
<evidence type="ECO:0000313" key="3">
    <source>
        <dbReference type="Proteomes" id="UP000182444"/>
    </source>
</evidence>
<dbReference type="AlphaFoldDB" id="A0A1D8NCA7"/>
<name>A0A1D8NCA7_YARLL</name>
<evidence type="ECO:0000256" key="1">
    <source>
        <dbReference type="SAM" id="MobiDB-lite"/>
    </source>
</evidence>
<gene>
    <name evidence="2" type="ORF">YALI1_C31061g</name>
</gene>